<dbReference type="Pfam" id="PF12796">
    <property type="entry name" value="Ank_2"/>
    <property type="match status" value="2"/>
</dbReference>
<protein>
    <recommendedName>
        <fullName evidence="9">PGG domain-containing protein</fullName>
    </recommendedName>
</protein>
<dbReference type="GO" id="GO:0005886">
    <property type="term" value="C:plasma membrane"/>
    <property type="evidence" value="ECO:0007669"/>
    <property type="project" value="TreeGrafter"/>
</dbReference>
<feature type="transmembrane region" description="Helical" evidence="8">
    <location>
        <begin position="450"/>
        <end position="469"/>
    </location>
</feature>
<dbReference type="Gene3D" id="1.25.40.20">
    <property type="entry name" value="Ankyrin repeat-containing domain"/>
    <property type="match status" value="2"/>
</dbReference>
<reference evidence="10 11" key="1">
    <citation type="journal article" date="2023" name="G3 (Bethesda)">
        <title>A chromosome-length genome assembly and annotation of blackberry (Rubus argutus, cv. 'Hillquist').</title>
        <authorList>
            <person name="Bruna T."/>
            <person name="Aryal R."/>
            <person name="Dudchenko O."/>
            <person name="Sargent D.J."/>
            <person name="Mead D."/>
            <person name="Buti M."/>
            <person name="Cavallini A."/>
            <person name="Hytonen T."/>
            <person name="Andres J."/>
            <person name="Pham M."/>
            <person name="Weisz D."/>
            <person name="Mascagni F."/>
            <person name="Usai G."/>
            <person name="Natali L."/>
            <person name="Bassil N."/>
            <person name="Fernandez G.E."/>
            <person name="Lomsadze A."/>
            <person name="Armour M."/>
            <person name="Olukolu B."/>
            <person name="Poorten T."/>
            <person name="Britton C."/>
            <person name="Davik J."/>
            <person name="Ashrafi H."/>
            <person name="Aiden E.L."/>
            <person name="Borodovsky M."/>
            <person name="Worthington M."/>
        </authorList>
    </citation>
    <scope>NUCLEOTIDE SEQUENCE [LARGE SCALE GENOMIC DNA]</scope>
    <source>
        <strain evidence="10">PI 553951</strain>
    </source>
</reference>
<evidence type="ECO:0000256" key="1">
    <source>
        <dbReference type="ARBA" id="ARBA00004141"/>
    </source>
</evidence>
<evidence type="ECO:0000313" key="10">
    <source>
        <dbReference type="EMBL" id="KAK9937596.1"/>
    </source>
</evidence>
<dbReference type="SMART" id="SM00248">
    <property type="entry name" value="ANK"/>
    <property type="match status" value="9"/>
</dbReference>
<feature type="transmembrane region" description="Helical" evidence="8">
    <location>
        <begin position="489"/>
        <end position="515"/>
    </location>
</feature>
<feature type="domain" description="PGG" evidence="9">
    <location>
        <begin position="446"/>
        <end position="545"/>
    </location>
</feature>
<accession>A0AAW1XMI3</accession>
<keyword evidence="2 8" id="KW-0812">Transmembrane</keyword>
<feature type="repeat" description="ANK" evidence="7">
    <location>
        <begin position="261"/>
        <end position="283"/>
    </location>
</feature>
<evidence type="ECO:0000256" key="6">
    <source>
        <dbReference type="ARBA" id="ARBA00023136"/>
    </source>
</evidence>
<evidence type="ECO:0000256" key="3">
    <source>
        <dbReference type="ARBA" id="ARBA00022737"/>
    </source>
</evidence>
<evidence type="ECO:0000256" key="5">
    <source>
        <dbReference type="ARBA" id="ARBA00023043"/>
    </source>
</evidence>
<keyword evidence="11" id="KW-1185">Reference proteome</keyword>
<evidence type="ECO:0000313" key="11">
    <source>
        <dbReference type="Proteomes" id="UP001457282"/>
    </source>
</evidence>
<feature type="repeat" description="ANK" evidence="7">
    <location>
        <begin position="227"/>
        <end position="259"/>
    </location>
</feature>
<keyword evidence="6 8" id="KW-0472">Membrane</keyword>
<comment type="caution">
    <text evidence="10">The sequence shown here is derived from an EMBL/GenBank/DDBJ whole genome shotgun (WGS) entry which is preliminary data.</text>
</comment>
<sequence>MDPYLYEAAMLGDVSFLAGIRDGDDLLNHDLLLQKTPKGNNILHIAAEFKQIDFFRQVPYHYSPALFWAANKKGDTPLHVAAGAGCDEIVEFLINQAKKLHNGRADPESGQAHRVSLRKTNQEMDTALHVATRYGHHQVVKRLMEADAELCGLTNSANESPLFLAIHRNFLHIASLFIDCSVPPSFEGINGVTALHAAVNHKEKKAIGVAKAIVSKYPGTIRKTDAIGWTPLHYAALSGNLEATQMLMHGDNLISYISDESGMSALHVAAYAGHTKVMKEIIRLRPDTCHLVNDKGQTILHVAIIGGQEKVVKCILKMSNLGGLLNEADEDGNTPLHLAAIYRNVGITKILRNNRRVNSTAINKKLSMAVDIFHDDNLRLGPLYVPERNPFLLEWKSTGVPFFQQKIRSGFMKLESPENDDIFSTTAIADDKGKKLQAYLDETSSKRFDINLLLATLISTGTFAAAFTIPGGVKSDGIATLYERFPFQLFFISNTMAFFLAVYVVFGHFMAANVYQTFTPELYNNEIQYSIGAMSIAFASGMFAVVPETTDSWFGILVFTCCGLFCVGIYYKMRHANKKMVEETTWLESRVI</sequence>
<dbReference type="PROSITE" id="PS50297">
    <property type="entry name" value="ANK_REP_REGION"/>
    <property type="match status" value="5"/>
</dbReference>
<dbReference type="EMBL" id="JBEDUW010000003">
    <property type="protein sequence ID" value="KAK9937596.1"/>
    <property type="molecule type" value="Genomic_DNA"/>
</dbReference>
<feature type="repeat" description="ANK" evidence="7">
    <location>
        <begin position="331"/>
        <end position="351"/>
    </location>
</feature>
<dbReference type="Pfam" id="PF13637">
    <property type="entry name" value="Ank_4"/>
    <property type="match status" value="1"/>
</dbReference>
<feature type="transmembrane region" description="Helical" evidence="8">
    <location>
        <begin position="527"/>
        <end position="546"/>
    </location>
</feature>
<dbReference type="InterPro" id="IPR026961">
    <property type="entry name" value="PGG_dom"/>
</dbReference>
<evidence type="ECO:0000256" key="4">
    <source>
        <dbReference type="ARBA" id="ARBA00022989"/>
    </source>
</evidence>
<dbReference type="SUPFAM" id="SSF48403">
    <property type="entry name" value="Ankyrin repeat"/>
    <property type="match status" value="1"/>
</dbReference>
<name>A0AAW1XMI3_RUBAR</name>
<keyword evidence="4 8" id="KW-1133">Transmembrane helix</keyword>
<feature type="repeat" description="ANK" evidence="7">
    <location>
        <begin position="123"/>
        <end position="155"/>
    </location>
</feature>
<dbReference type="PANTHER" id="PTHR24186">
    <property type="entry name" value="PROTEIN PHOSPHATASE 1 REGULATORY SUBUNIT"/>
    <property type="match status" value="1"/>
</dbReference>
<evidence type="ECO:0000256" key="7">
    <source>
        <dbReference type="PROSITE-ProRule" id="PRU00023"/>
    </source>
</evidence>
<dbReference type="Pfam" id="PF13962">
    <property type="entry name" value="PGG"/>
    <property type="match status" value="1"/>
</dbReference>
<dbReference type="InterPro" id="IPR036770">
    <property type="entry name" value="Ankyrin_rpt-contain_sf"/>
</dbReference>
<dbReference type="PANTHER" id="PTHR24186:SF50">
    <property type="entry name" value="ANKYRIN REPEAT-CONTAINING PROTEIN ITN1-LIKE ISOFORM X1"/>
    <property type="match status" value="1"/>
</dbReference>
<organism evidence="10 11">
    <name type="scientific">Rubus argutus</name>
    <name type="common">Southern blackberry</name>
    <dbReference type="NCBI Taxonomy" id="59490"/>
    <lineage>
        <taxon>Eukaryota</taxon>
        <taxon>Viridiplantae</taxon>
        <taxon>Streptophyta</taxon>
        <taxon>Embryophyta</taxon>
        <taxon>Tracheophyta</taxon>
        <taxon>Spermatophyta</taxon>
        <taxon>Magnoliopsida</taxon>
        <taxon>eudicotyledons</taxon>
        <taxon>Gunneridae</taxon>
        <taxon>Pentapetalae</taxon>
        <taxon>rosids</taxon>
        <taxon>fabids</taxon>
        <taxon>Rosales</taxon>
        <taxon>Rosaceae</taxon>
        <taxon>Rosoideae</taxon>
        <taxon>Rosoideae incertae sedis</taxon>
        <taxon>Rubus</taxon>
    </lineage>
</organism>
<dbReference type="Proteomes" id="UP001457282">
    <property type="component" value="Unassembled WGS sequence"/>
</dbReference>
<evidence type="ECO:0000259" key="9">
    <source>
        <dbReference type="Pfam" id="PF13962"/>
    </source>
</evidence>
<keyword evidence="3" id="KW-0677">Repeat</keyword>
<proteinExistence type="predicted"/>
<feature type="repeat" description="ANK" evidence="7">
    <location>
        <begin position="73"/>
        <end position="105"/>
    </location>
</feature>
<keyword evidence="5 7" id="KW-0040">ANK repeat</keyword>
<dbReference type="AlphaFoldDB" id="A0AAW1XMI3"/>
<feature type="transmembrane region" description="Helical" evidence="8">
    <location>
        <begin position="552"/>
        <end position="571"/>
    </location>
</feature>
<comment type="subcellular location">
    <subcellularLocation>
        <location evidence="1">Membrane</location>
        <topology evidence="1">Multi-pass membrane protein</topology>
    </subcellularLocation>
</comment>
<evidence type="ECO:0000256" key="8">
    <source>
        <dbReference type="SAM" id="Phobius"/>
    </source>
</evidence>
<dbReference type="InterPro" id="IPR002110">
    <property type="entry name" value="Ankyrin_rpt"/>
</dbReference>
<dbReference type="PROSITE" id="PS50088">
    <property type="entry name" value="ANK_REPEAT"/>
    <property type="match status" value="5"/>
</dbReference>
<evidence type="ECO:0000256" key="2">
    <source>
        <dbReference type="ARBA" id="ARBA00022692"/>
    </source>
</evidence>
<gene>
    <name evidence="10" type="ORF">M0R45_014374</name>
</gene>